<sequence>MDNHTQMIKQAHSDFQYAMLAANSCTERRKEMDLRSIQMDVRSPLETRQGTLQKCLAAFLPYYCHFHVLQPPE</sequence>
<dbReference type="AlphaFoldDB" id="A0A7R8ZU26"/>
<dbReference type="EMBL" id="OB679647">
    <property type="protein sequence ID" value="CAD7236517.1"/>
    <property type="molecule type" value="Genomic_DNA"/>
</dbReference>
<gene>
    <name evidence="1" type="ORF">CTOB1V02_LOCUS14332</name>
</gene>
<protein>
    <submittedName>
        <fullName evidence="1">Uncharacterized protein</fullName>
    </submittedName>
</protein>
<reference evidence="1" key="1">
    <citation type="submission" date="2020-11" db="EMBL/GenBank/DDBJ databases">
        <authorList>
            <person name="Tran Van P."/>
        </authorList>
    </citation>
    <scope>NUCLEOTIDE SEQUENCE</scope>
</reference>
<name>A0A7R8ZU26_9CRUS</name>
<organism evidence="1">
    <name type="scientific">Cyprideis torosa</name>
    <dbReference type="NCBI Taxonomy" id="163714"/>
    <lineage>
        <taxon>Eukaryota</taxon>
        <taxon>Metazoa</taxon>
        <taxon>Ecdysozoa</taxon>
        <taxon>Arthropoda</taxon>
        <taxon>Crustacea</taxon>
        <taxon>Oligostraca</taxon>
        <taxon>Ostracoda</taxon>
        <taxon>Podocopa</taxon>
        <taxon>Podocopida</taxon>
        <taxon>Cytherocopina</taxon>
        <taxon>Cytheroidea</taxon>
        <taxon>Cytherideidae</taxon>
        <taxon>Cyprideis</taxon>
    </lineage>
</organism>
<proteinExistence type="predicted"/>
<feature type="non-terminal residue" evidence="1">
    <location>
        <position position="1"/>
    </location>
</feature>
<accession>A0A7R8ZU26</accession>
<evidence type="ECO:0000313" key="1">
    <source>
        <dbReference type="EMBL" id="CAD7236517.1"/>
    </source>
</evidence>